<evidence type="ECO:0000313" key="3">
    <source>
        <dbReference type="Proteomes" id="UP000031843"/>
    </source>
</evidence>
<keyword evidence="3" id="KW-1185">Reference proteome</keyword>
<proteinExistence type="predicted"/>
<dbReference type="RefSeq" id="WP_043354688.1">
    <property type="nucleotide sequence ID" value="NZ_CP010537.1"/>
</dbReference>
<name>A0A0C4YBR2_9BURK</name>
<gene>
    <name evidence="2" type="ORF">RR42_s1429</name>
</gene>
<protein>
    <recommendedName>
        <fullName evidence="4">Alpha/beta hydrolase</fullName>
    </recommendedName>
</protein>
<dbReference type="Gene3D" id="3.40.50.1820">
    <property type="entry name" value="alpha/beta hydrolase"/>
    <property type="match status" value="1"/>
</dbReference>
<dbReference type="SUPFAM" id="SSF53474">
    <property type="entry name" value="alpha/beta-Hydrolases"/>
    <property type="match status" value="1"/>
</dbReference>
<reference evidence="2 3" key="1">
    <citation type="journal article" date="2015" name="Genome Announc.">
        <title>Complete Genome Sequence of Cupriavidus basilensis 4G11, Isolated from the Oak Ridge Field Research Center Site.</title>
        <authorList>
            <person name="Ray J."/>
            <person name="Waters R.J."/>
            <person name="Skerker J.M."/>
            <person name="Kuehl J.V."/>
            <person name="Price M.N."/>
            <person name="Huang J."/>
            <person name="Chakraborty R."/>
            <person name="Arkin A.P."/>
            <person name="Deutschbauer A."/>
        </authorList>
    </citation>
    <scope>NUCLEOTIDE SEQUENCE [LARGE SCALE GENOMIC DNA]</scope>
    <source>
        <strain evidence="2">4G11</strain>
    </source>
</reference>
<dbReference type="InterPro" id="IPR029058">
    <property type="entry name" value="AB_hydrolase_fold"/>
</dbReference>
<feature type="chain" id="PRO_5002173546" description="Alpha/beta hydrolase" evidence="1">
    <location>
        <begin position="32"/>
        <end position="272"/>
    </location>
</feature>
<organism evidence="2 3">
    <name type="scientific">Cupriavidus basilensis</name>
    <dbReference type="NCBI Taxonomy" id="68895"/>
    <lineage>
        <taxon>Bacteria</taxon>
        <taxon>Pseudomonadati</taxon>
        <taxon>Pseudomonadota</taxon>
        <taxon>Betaproteobacteria</taxon>
        <taxon>Burkholderiales</taxon>
        <taxon>Burkholderiaceae</taxon>
        <taxon>Cupriavidus</taxon>
    </lineage>
</organism>
<dbReference type="EMBL" id="CP010537">
    <property type="protein sequence ID" value="AJG23017.1"/>
    <property type="molecule type" value="Genomic_DNA"/>
</dbReference>
<evidence type="ECO:0008006" key="4">
    <source>
        <dbReference type="Google" id="ProtNLM"/>
    </source>
</evidence>
<dbReference type="AlphaFoldDB" id="A0A0C4YBR2"/>
<dbReference type="KEGG" id="cbw:RR42_s1429"/>
<dbReference type="OrthoDB" id="9146575at2"/>
<evidence type="ECO:0000313" key="2">
    <source>
        <dbReference type="EMBL" id="AJG23017.1"/>
    </source>
</evidence>
<sequence length="272" mass="29110">MPCHQANTPARWLRQATLSLTLLLCTLAARAQTAPQVVDIPTRPGVTQRFLYLAPAQPTAAVILYAGGHGGLNIYPNGGIAWGAGNFLVRSRQLFVDNGFAVAVIDAPSDRLSWPYLSGFRLSAEHAEDTKAVIAWMRSHTNLPVWLVGTSRGTQSVASTAIRLADDGGPDGIVLTATILRDDRGQQVPAMALDKLKIPVLVVHHEQDGCKQCPYDEVQGLMDKLAKAPKAGLIHFAGGKSVGDPCEAMSYHGFNGIEPQVVKAVAGWMAEK</sequence>
<feature type="signal peptide" evidence="1">
    <location>
        <begin position="1"/>
        <end position="31"/>
    </location>
</feature>
<evidence type="ECO:0000256" key="1">
    <source>
        <dbReference type="SAM" id="SignalP"/>
    </source>
</evidence>
<keyword evidence="1" id="KW-0732">Signal</keyword>
<dbReference type="Proteomes" id="UP000031843">
    <property type="component" value="Chromosome secondary"/>
</dbReference>
<dbReference type="STRING" id="68895.RR42_s1429"/>
<accession>A0A0C4YBR2</accession>